<dbReference type="GO" id="GO:0015937">
    <property type="term" value="P:coenzyme A biosynthetic process"/>
    <property type="evidence" value="ECO:0007669"/>
    <property type="project" value="UniProtKB-UniRule"/>
</dbReference>
<dbReference type="EMBL" id="DVKS01000116">
    <property type="protein sequence ID" value="HIT41788.1"/>
    <property type="molecule type" value="Genomic_DNA"/>
</dbReference>
<keyword evidence="3" id="KW-0173">Coenzyme A biosynthesis</keyword>
<comment type="catalytic activity">
    <reaction evidence="3">
        <text>3'-dephospho-CoA + ATP = ADP + CoA + H(+)</text>
        <dbReference type="Rhea" id="RHEA:18245"/>
        <dbReference type="ChEBI" id="CHEBI:15378"/>
        <dbReference type="ChEBI" id="CHEBI:30616"/>
        <dbReference type="ChEBI" id="CHEBI:57287"/>
        <dbReference type="ChEBI" id="CHEBI:57328"/>
        <dbReference type="ChEBI" id="CHEBI:456216"/>
        <dbReference type="EC" id="2.7.1.24"/>
    </reaction>
</comment>
<dbReference type="HAMAP" id="MF_00376">
    <property type="entry name" value="Dephospho_CoA_kinase"/>
    <property type="match status" value="1"/>
</dbReference>
<accession>A0A9D1KEQ8</accession>
<organism evidence="5 6">
    <name type="scientific">Candidatus Caccovicinus merdipullorum</name>
    <dbReference type="NCBI Taxonomy" id="2840724"/>
    <lineage>
        <taxon>Bacteria</taxon>
        <taxon>Bacillati</taxon>
        <taxon>Bacillota</taxon>
        <taxon>Clostridia</taxon>
        <taxon>Eubacteriales</taxon>
        <taxon>Candidatus Caccovicinus</taxon>
    </lineage>
</organism>
<comment type="function">
    <text evidence="3">Catalyzes the phosphorylation of the 3'-hydroxyl group of dephosphocoenzyme A to form coenzyme A.</text>
</comment>
<dbReference type="GO" id="GO:0005737">
    <property type="term" value="C:cytoplasm"/>
    <property type="evidence" value="ECO:0007669"/>
    <property type="project" value="UniProtKB-SubCell"/>
</dbReference>
<reference evidence="5" key="1">
    <citation type="submission" date="2020-10" db="EMBL/GenBank/DDBJ databases">
        <authorList>
            <person name="Gilroy R."/>
        </authorList>
    </citation>
    <scope>NUCLEOTIDE SEQUENCE</scope>
    <source>
        <strain evidence="5">CHK123-3438</strain>
    </source>
</reference>
<feature type="binding site" evidence="3">
    <location>
        <begin position="11"/>
        <end position="16"/>
    </location>
    <ligand>
        <name>ATP</name>
        <dbReference type="ChEBI" id="CHEBI:30616"/>
    </ligand>
</feature>
<keyword evidence="3 5" id="KW-0808">Transferase</keyword>
<dbReference type="GO" id="GO:0005524">
    <property type="term" value="F:ATP binding"/>
    <property type="evidence" value="ECO:0007669"/>
    <property type="project" value="UniProtKB-UniRule"/>
</dbReference>
<dbReference type="Pfam" id="PF01121">
    <property type="entry name" value="CoaE"/>
    <property type="match status" value="1"/>
</dbReference>
<comment type="similarity">
    <text evidence="3">Belongs to the CoaE family.</text>
</comment>
<reference evidence="5" key="2">
    <citation type="journal article" date="2021" name="PeerJ">
        <title>Extensive microbial diversity within the chicken gut microbiome revealed by metagenomics and culture.</title>
        <authorList>
            <person name="Gilroy R."/>
            <person name="Ravi A."/>
            <person name="Getino M."/>
            <person name="Pursley I."/>
            <person name="Horton D.L."/>
            <person name="Alikhan N.F."/>
            <person name="Baker D."/>
            <person name="Gharbi K."/>
            <person name="Hall N."/>
            <person name="Watson M."/>
            <person name="Adriaenssens E.M."/>
            <person name="Foster-Nyarko E."/>
            <person name="Jarju S."/>
            <person name="Secka A."/>
            <person name="Antonio M."/>
            <person name="Oren A."/>
            <person name="Chaudhuri R.R."/>
            <person name="La Ragione R."/>
            <person name="Hildebrand F."/>
            <person name="Pallen M.J."/>
        </authorList>
    </citation>
    <scope>NUCLEOTIDE SEQUENCE</scope>
    <source>
        <strain evidence="5">CHK123-3438</strain>
    </source>
</reference>
<protein>
    <recommendedName>
        <fullName evidence="3 4">Dephospho-CoA kinase</fullName>
        <ecNumber evidence="3 4">2.7.1.24</ecNumber>
    </recommendedName>
    <alternativeName>
        <fullName evidence="3">Dephosphocoenzyme A kinase</fullName>
    </alternativeName>
</protein>
<keyword evidence="3" id="KW-0963">Cytoplasm</keyword>
<dbReference type="GO" id="GO:0004140">
    <property type="term" value="F:dephospho-CoA kinase activity"/>
    <property type="evidence" value="ECO:0007669"/>
    <property type="project" value="UniProtKB-UniRule"/>
</dbReference>
<dbReference type="AlphaFoldDB" id="A0A9D1KEQ8"/>
<keyword evidence="3 5" id="KW-0418">Kinase</keyword>
<comment type="pathway">
    <text evidence="3">Cofactor biosynthesis; coenzyme A biosynthesis; CoA from (R)-pantothenate: step 5/5.</text>
</comment>
<evidence type="ECO:0000256" key="3">
    <source>
        <dbReference type="HAMAP-Rule" id="MF_00376"/>
    </source>
</evidence>
<comment type="subcellular location">
    <subcellularLocation>
        <location evidence="3">Cytoplasm</location>
    </subcellularLocation>
</comment>
<evidence type="ECO:0000313" key="5">
    <source>
        <dbReference type="EMBL" id="HIT41788.1"/>
    </source>
</evidence>
<dbReference type="Proteomes" id="UP000886860">
    <property type="component" value="Unassembled WGS sequence"/>
</dbReference>
<proteinExistence type="inferred from homology"/>
<evidence type="ECO:0000256" key="2">
    <source>
        <dbReference type="ARBA" id="ARBA00022840"/>
    </source>
</evidence>
<dbReference type="Gene3D" id="3.40.50.300">
    <property type="entry name" value="P-loop containing nucleotide triphosphate hydrolases"/>
    <property type="match status" value="1"/>
</dbReference>
<sequence length="213" mass="23559">MKRIGVTGGVGSGKSQVLDRLTVRWNVPVIHTDLVARAVMEPGQEGLRQVVAALGDSFLNPDGSLCRPALARLIFQDPQARETVDRITHPLVWKLVQEELDRLDGQGTAAAVVESAVFSREAAAMFDEIWYVWAPEEVRTLRLMESRGYSEERCRSMIASQDSDQEFRALAGRVIDNSGSWEETAAEIDKVMEELLYSLAPSQSAVSQPENKG</sequence>
<dbReference type="InterPro" id="IPR027417">
    <property type="entry name" value="P-loop_NTPase"/>
</dbReference>
<keyword evidence="2 3" id="KW-0067">ATP-binding</keyword>
<comment type="caution">
    <text evidence="5">The sequence shown here is derived from an EMBL/GenBank/DDBJ whole genome shotgun (WGS) entry which is preliminary data.</text>
</comment>
<evidence type="ECO:0000313" key="6">
    <source>
        <dbReference type="Proteomes" id="UP000886860"/>
    </source>
</evidence>
<gene>
    <name evidence="3" type="primary">coaE</name>
    <name evidence="5" type="ORF">IAB60_06785</name>
</gene>
<dbReference type="SUPFAM" id="SSF52540">
    <property type="entry name" value="P-loop containing nucleoside triphosphate hydrolases"/>
    <property type="match status" value="1"/>
</dbReference>
<dbReference type="PROSITE" id="PS51219">
    <property type="entry name" value="DPCK"/>
    <property type="match status" value="1"/>
</dbReference>
<dbReference type="PANTHER" id="PTHR10695:SF46">
    <property type="entry name" value="BIFUNCTIONAL COENZYME A SYNTHASE-RELATED"/>
    <property type="match status" value="1"/>
</dbReference>
<name>A0A9D1KEQ8_9FIRM</name>
<dbReference type="EC" id="2.7.1.24" evidence="3 4"/>
<evidence type="ECO:0000256" key="4">
    <source>
        <dbReference type="NCBIfam" id="TIGR00152"/>
    </source>
</evidence>
<keyword evidence="1 3" id="KW-0547">Nucleotide-binding</keyword>
<dbReference type="PANTHER" id="PTHR10695">
    <property type="entry name" value="DEPHOSPHO-COA KINASE-RELATED"/>
    <property type="match status" value="1"/>
</dbReference>
<dbReference type="CDD" id="cd02022">
    <property type="entry name" value="DPCK"/>
    <property type="match status" value="1"/>
</dbReference>
<evidence type="ECO:0000256" key="1">
    <source>
        <dbReference type="ARBA" id="ARBA00022741"/>
    </source>
</evidence>
<dbReference type="InterPro" id="IPR001977">
    <property type="entry name" value="Depp_CoAkinase"/>
</dbReference>
<dbReference type="NCBIfam" id="TIGR00152">
    <property type="entry name" value="dephospho-CoA kinase"/>
    <property type="match status" value="1"/>
</dbReference>